<dbReference type="STRING" id="1533.SAMN05443638_10460"/>
<evidence type="ECO:0000256" key="2">
    <source>
        <dbReference type="ARBA" id="ARBA00009765"/>
    </source>
</evidence>
<dbReference type="OrthoDB" id="9803416at2"/>
<keyword evidence="3" id="KW-0813">Transport</keyword>
<organism evidence="10 11">
    <name type="scientific">Clostridium fallax</name>
    <dbReference type="NCBI Taxonomy" id="1533"/>
    <lineage>
        <taxon>Bacteria</taxon>
        <taxon>Bacillati</taxon>
        <taxon>Bacillota</taxon>
        <taxon>Clostridia</taxon>
        <taxon>Eubacteriales</taxon>
        <taxon>Clostridiaceae</taxon>
        <taxon>Clostridium</taxon>
    </lineage>
</organism>
<dbReference type="GO" id="GO:0000287">
    <property type="term" value="F:magnesium ion binding"/>
    <property type="evidence" value="ECO:0007669"/>
    <property type="project" value="TreeGrafter"/>
</dbReference>
<feature type="transmembrane region" description="Helical" evidence="9">
    <location>
        <begin position="283"/>
        <end position="303"/>
    </location>
</feature>
<proteinExistence type="inferred from homology"/>
<evidence type="ECO:0000313" key="11">
    <source>
        <dbReference type="Proteomes" id="UP000184035"/>
    </source>
</evidence>
<dbReference type="GO" id="GO:0015087">
    <property type="term" value="F:cobalt ion transmembrane transporter activity"/>
    <property type="evidence" value="ECO:0007669"/>
    <property type="project" value="TreeGrafter"/>
</dbReference>
<comment type="similarity">
    <text evidence="2">Belongs to the CorA metal ion transporter (MIT) (TC 1.A.35) family.</text>
</comment>
<evidence type="ECO:0000256" key="3">
    <source>
        <dbReference type="ARBA" id="ARBA00022448"/>
    </source>
</evidence>
<keyword evidence="7 9" id="KW-0472">Membrane</keyword>
<feature type="coiled-coil region" evidence="8">
    <location>
        <begin position="209"/>
        <end position="236"/>
    </location>
</feature>
<dbReference type="SUPFAM" id="SSF144083">
    <property type="entry name" value="Magnesium transport protein CorA, transmembrane region"/>
    <property type="match status" value="1"/>
</dbReference>
<dbReference type="RefSeq" id="WP_072893112.1">
    <property type="nucleotide sequence ID" value="NZ_FQVM01000004.1"/>
</dbReference>
<keyword evidence="11" id="KW-1185">Reference proteome</keyword>
<dbReference type="InterPro" id="IPR045861">
    <property type="entry name" value="CorA_cytoplasmic_dom"/>
</dbReference>
<evidence type="ECO:0000256" key="1">
    <source>
        <dbReference type="ARBA" id="ARBA00004651"/>
    </source>
</evidence>
<comment type="subcellular location">
    <subcellularLocation>
        <location evidence="1">Cell membrane</location>
        <topology evidence="1">Multi-pass membrane protein</topology>
    </subcellularLocation>
</comment>
<dbReference type="GO" id="GO:0050897">
    <property type="term" value="F:cobalt ion binding"/>
    <property type="evidence" value="ECO:0007669"/>
    <property type="project" value="TreeGrafter"/>
</dbReference>
<dbReference type="PANTHER" id="PTHR46494:SF1">
    <property type="entry name" value="CORA FAMILY METAL ION TRANSPORTER (EUROFUNG)"/>
    <property type="match status" value="1"/>
</dbReference>
<accession>A0A1M4U6P3</accession>
<dbReference type="Pfam" id="PF01544">
    <property type="entry name" value="CorA"/>
    <property type="match status" value="1"/>
</dbReference>
<keyword evidence="4" id="KW-1003">Cell membrane</keyword>
<reference evidence="10 11" key="1">
    <citation type="submission" date="2016-11" db="EMBL/GenBank/DDBJ databases">
        <authorList>
            <person name="Jaros S."/>
            <person name="Januszkiewicz K."/>
            <person name="Wedrychowicz H."/>
        </authorList>
    </citation>
    <scope>NUCLEOTIDE SEQUENCE [LARGE SCALE GENOMIC DNA]</scope>
    <source>
        <strain evidence="10 11">DSM 2631</strain>
    </source>
</reference>
<keyword evidence="6 9" id="KW-1133">Transmembrane helix</keyword>
<dbReference type="Gene3D" id="1.20.58.340">
    <property type="entry name" value="Magnesium transport protein CorA, transmembrane region"/>
    <property type="match status" value="2"/>
</dbReference>
<dbReference type="Gene3D" id="3.30.460.20">
    <property type="entry name" value="CorA soluble domain-like"/>
    <property type="match status" value="1"/>
</dbReference>
<sequence>MIIYDITNNFKRVDRWELDSGQFWIILDEEELKDFNIIFSEESIKESRDFNQYPKIDYYKNYFFMTINELERKNNEIHSKEINIYLGMNFIIIVRKEKINIVKDLIEDIKNNRNSLILKSKKQVGVILYYILDRIIINNYNLISELEAYADKIEIEVLKSPKAKQINDLVRIRREAYKLRKLLNPLRYIGDSLIVNENNIINKEQIKLFKNINNKIEKLMIALDNLNQDIGMVREAYEAEIANKTNELMKAFTIITAIFLPLELITAIFSLSFEHMPLKGEQFAFYGLICFMIIIVIGMLMFFKRKKML</sequence>
<dbReference type="SUPFAM" id="SSF143865">
    <property type="entry name" value="CorA soluble domain-like"/>
    <property type="match status" value="1"/>
</dbReference>
<evidence type="ECO:0000256" key="9">
    <source>
        <dbReference type="SAM" id="Phobius"/>
    </source>
</evidence>
<evidence type="ECO:0000256" key="5">
    <source>
        <dbReference type="ARBA" id="ARBA00022692"/>
    </source>
</evidence>
<dbReference type="Proteomes" id="UP000184035">
    <property type="component" value="Unassembled WGS sequence"/>
</dbReference>
<dbReference type="GO" id="GO:0015095">
    <property type="term" value="F:magnesium ion transmembrane transporter activity"/>
    <property type="evidence" value="ECO:0007669"/>
    <property type="project" value="TreeGrafter"/>
</dbReference>
<evidence type="ECO:0000256" key="8">
    <source>
        <dbReference type="SAM" id="Coils"/>
    </source>
</evidence>
<dbReference type="EMBL" id="FQVM01000004">
    <property type="protein sequence ID" value="SHE52313.1"/>
    <property type="molecule type" value="Genomic_DNA"/>
</dbReference>
<protein>
    <submittedName>
        <fullName evidence="10">Magnesium transporter</fullName>
    </submittedName>
</protein>
<gene>
    <name evidence="10" type="ORF">SAMN05443638_10460</name>
</gene>
<name>A0A1M4U6P3_9CLOT</name>
<dbReference type="AlphaFoldDB" id="A0A1M4U6P3"/>
<keyword evidence="5 9" id="KW-0812">Transmembrane</keyword>
<dbReference type="InterPro" id="IPR045863">
    <property type="entry name" value="CorA_TM1_TM2"/>
</dbReference>
<dbReference type="CDD" id="cd12822">
    <property type="entry name" value="TmCorA-like"/>
    <property type="match status" value="1"/>
</dbReference>
<keyword evidence="8" id="KW-0175">Coiled coil</keyword>
<dbReference type="GO" id="GO:0005886">
    <property type="term" value="C:plasma membrane"/>
    <property type="evidence" value="ECO:0007669"/>
    <property type="project" value="UniProtKB-SubCell"/>
</dbReference>
<evidence type="ECO:0000256" key="7">
    <source>
        <dbReference type="ARBA" id="ARBA00023136"/>
    </source>
</evidence>
<evidence type="ECO:0000256" key="6">
    <source>
        <dbReference type="ARBA" id="ARBA00022989"/>
    </source>
</evidence>
<dbReference type="InterPro" id="IPR002523">
    <property type="entry name" value="MgTranspt_CorA/ZnTranspt_ZntB"/>
</dbReference>
<evidence type="ECO:0000256" key="4">
    <source>
        <dbReference type="ARBA" id="ARBA00022475"/>
    </source>
</evidence>
<evidence type="ECO:0000313" key="10">
    <source>
        <dbReference type="EMBL" id="SHE52313.1"/>
    </source>
</evidence>
<feature type="transmembrane region" description="Helical" evidence="9">
    <location>
        <begin position="251"/>
        <end position="271"/>
    </location>
</feature>
<dbReference type="PANTHER" id="PTHR46494">
    <property type="entry name" value="CORA FAMILY METAL ION TRANSPORTER (EUROFUNG)"/>
    <property type="match status" value="1"/>
</dbReference>